<gene>
    <name evidence="1" type="ORF">B0T15DRAFT_494927</name>
</gene>
<sequence>MADASEPLDLANILRPSGPWDYADAKEGYEYIVSVEGNKMSYADDAGNRHEIHIPTGRANEAGEHFANRRWDELAKFPKWDNQQYTDEDYVITEVKKNPATDEEARGVVIKAQGEPLVKTADGKCPYEASDTVSPPAYRFCVMVECFACELGNNIYSFDHKGCTGGALNSCRDGADAHCCIGAGGKNTCSAQWYRGGGPGGVLLARTGSNAAANGTEECGGYVEPNTNLFTDADGVQHNKYIPRGSYATVVDLYEAGNLDELAKFPHYTGRGYTDDDVIPQK</sequence>
<dbReference type="RefSeq" id="XP_062720244.1">
    <property type="nucleotide sequence ID" value="XM_062867064.1"/>
</dbReference>
<dbReference type="AlphaFoldDB" id="A0AAJ0GQV0"/>
<dbReference type="Proteomes" id="UP001273166">
    <property type="component" value="Unassembled WGS sequence"/>
</dbReference>
<comment type="caution">
    <text evidence="1">The sequence shown here is derived from an EMBL/GenBank/DDBJ whole genome shotgun (WGS) entry which is preliminary data.</text>
</comment>
<protein>
    <submittedName>
        <fullName evidence="1">Uncharacterized protein</fullName>
    </submittedName>
</protein>
<reference evidence="1" key="1">
    <citation type="journal article" date="2023" name="Mol. Phylogenet. Evol.">
        <title>Genome-scale phylogeny and comparative genomics of the fungal order Sordariales.</title>
        <authorList>
            <person name="Hensen N."/>
            <person name="Bonometti L."/>
            <person name="Westerberg I."/>
            <person name="Brannstrom I.O."/>
            <person name="Guillou S."/>
            <person name="Cros-Aarteil S."/>
            <person name="Calhoun S."/>
            <person name="Haridas S."/>
            <person name="Kuo A."/>
            <person name="Mondo S."/>
            <person name="Pangilinan J."/>
            <person name="Riley R."/>
            <person name="LaButti K."/>
            <person name="Andreopoulos B."/>
            <person name="Lipzen A."/>
            <person name="Chen C."/>
            <person name="Yan M."/>
            <person name="Daum C."/>
            <person name="Ng V."/>
            <person name="Clum A."/>
            <person name="Steindorff A."/>
            <person name="Ohm R.A."/>
            <person name="Martin F."/>
            <person name="Silar P."/>
            <person name="Natvig D.O."/>
            <person name="Lalanne C."/>
            <person name="Gautier V."/>
            <person name="Ament-Velasquez S.L."/>
            <person name="Kruys A."/>
            <person name="Hutchinson M.I."/>
            <person name="Powell A.J."/>
            <person name="Barry K."/>
            <person name="Miller A.N."/>
            <person name="Grigoriev I.V."/>
            <person name="Debuchy R."/>
            <person name="Gladieux P."/>
            <person name="Hiltunen Thoren M."/>
            <person name="Johannesson H."/>
        </authorList>
    </citation>
    <scope>NUCLEOTIDE SEQUENCE</scope>
    <source>
        <strain evidence="1">CBS 333.67</strain>
    </source>
</reference>
<dbReference type="EMBL" id="JAUDZG010000005">
    <property type="protein sequence ID" value="KAK3304464.1"/>
    <property type="molecule type" value="Genomic_DNA"/>
</dbReference>
<name>A0AAJ0GQV0_9PEZI</name>
<evidence type="ECO:0000313" key="1">
    <source>
        <dbReference type="EMBL" id="KAK3304464.1"/>
    </source>
</evidence>
<proteinExistence type="predicted"/>
<accession>A0AAJ0GQV0</accession>
<dbReference type="GeneID" id="87885893"/>
<evidence type="ECO:0000313" key="2">
    <source>
        <dbReference type="Proteomes" id="UP001273166"/>
    </source>
</evidence>
<organism evidence="1 2">
    <name type="scientific">Chaetomium strumarium</name>
    <dbReference type="NCBI Taxonomy" id="1170767"/>
    <lineage>
        <taxon>Eukaryota</taxon>
        <taxon>Fungi</taxon>
        <taxon>Dikarya</taxon>
        <taxon>Ascomycota</taxon>
        <taxon>Pezizomycotina</taxon>
        <taxon>Sordariomycetes</taxon>
        <taxon>Sordariomycetidae</taxon>
        <taxon>Sordariales</taxon>
        <taxon>Chaetomiaceae</taxon>
        <taxon>Chaetomium</taxon>
    </lineage>
</organism>
<reference evidence="1" key="2">
    <citation type="submission" date="2023-06" db="EMBL/GenBank/DDBJ databases">
        <authorList>
            <consortium name="Lawrence Berkeley National Laboratory"/>
            <person name="Mondo S.J."/>
            <person name="Hensen N."/>
            <person name="Bonometti L."/>
            <person name="Westerberg I."/>
            <person name="Brannstrom I.O."/>
            <person name="Guillou S."/>
            <person name="Cros-Aarteil S."/>
            <person name="Calhoun S."/>
            <person name="Haridas S."/>
            <person name="Kuo A."/>
            <person name="Pangilinan J."/>
            <person name="Riley R."/>
            <person name="Labutti K."/>
            <person name="Andreopoulos B."/>
            <person name="Lipzen A."/>
            <person name="Chen C."/>
            <person name="Yanf M."/>
            <person name="Daum C."/>
            <person name="Ng V."/>
            <person name="Clum A."/>
            <person name="Steindorff A."/>
            <person name="Ohm R."/>
            <person name="Martin F."/>
            <person name="Silar P."/>
            <person name="Natvig D."/>
            <person name="Lalanne C."/>
            <person name="Gautier V."/>
            <person name="Ament-Velasquez S.L."/>
            <person name="Kruys A."/>
            <person name="Hutchinson M.I."/>
            <person name="Powell A.J."/>
            <person name="Barry K."/>
            <person name="Miller A.N."/>
            <person name="Grigoriev I.V."/>
            <person name="Debuchy R."/>
            <person name="Gladieux P."/>
            <person name="Thoren M.H."/>
            <person name="Johannesson H."/>
        </authorList>
    </citation>
    <scope>NUCLEOTIDE SEQUENCE</scope>
    <source>
        <strain evidence="1">CBS 333.67</strain>
    </source>
</reference>
<keyword evidence="2" id="KW-1185">Reference proteome</keyword>